<dbReference type="PRINTS" id="PR01839">
    <property type="entry name" value="RAD23PROTEIN"/>
</dbReference>
<protein>
    <recommendedName>
        <fullName evidence="1">UV excision repair protein RAD23</fullName>
    </recommendedName>
</protein>
<dbReference type="EMBL" id="GIBP01006322">
    <property type="protein sequence ID" value="NDV35291.1"/>
    <property type="molecule type" value="Transcribed_RNA"/>
</dbReference>
<dbReference type="GO" id="GO:0070628">
    <property type="term" value="F:proteasome binding"/>
    <property type="evidence" value="ECO:0007669"/>
    <property type="project" value="TreeGrafter"/>
</dbReference>
<dbReference type="GO" id="GO:0003684">
    <property type="term" value="F:damaged DNA binding"/>
    <property type="evidence" value="ECO:0007669"/>
    <property type="project" value="UniProtKB-UniRule"/>
</dbReference>
<keyword evidence="1" id="KW-0963">Cytoplasm</keyword>
<dbReference type="Gene3D" id="1.10.8.10">
    <property type="entry name" value="DNA helicase RuvA subunit, C-terminal domain"/>
    <property type="match status" value="2"/>
</dbReference>
<keyword evidence="1" id="KW-0227">DNA damage</keyword>
<organism evidence="4">
    <name type="scientific">Arcella intermedia</name>
    <dbReference type="NCBI Taxonomy" id="1963864"/>
    <lineage>
        <taxon>Eukaryota</taxon>
        <taxon>Amoebozoa</taxon>
        <taxon>Tubulinea</taxon>
        <taxon>Elardia</taxon>
        <taxon>Arcellinida</taxon>
        <taxon>Sphaerothecina</taxon>
        <taxon>Arcellidae</taxon>
        <taxon>Arcella</taxon>
    </lineage>
</organism>
<dbReference type="GO" id="GO:0043130">
    <property type="term" value="F:ubiquitin binding"/>
    <property type="evidence" value="ECO:0007669"/>
    <property type="project" value="UniProtKB-UniRule"/>
</dbReference>
<feature type="compositionally biased region" description="Basic and acidic residues" evidence="2">
    <location>
        <begin position="1"/>
        <end position="12"/>
    </location>
</feature>
<comment type="function">
    <text evidence="1">Multiubiquitin chain receptor involved in modulation of proteasomal degradation. Involved in nucleotide excision repair.</text>
</comment>
<feature type="domain" description="UBA" evidence="3">
    <location>
        <begin position="187"/>
        <end position="228"/>
    </location>
</feature>
<dbReference type="InterPro" id="IPR009060">
    <property type="entry name" value="UBA-like_sf"/>
</dbReference>
<sequence>MKHYNIQDRDHISLLNKKSGIPNPTGDQESQKPLPQQSVKPDKVIVIEDDNDKNSADEGLIKKFVQMGFQEGQVRLAIKSSQGNPDLILDYLVHGIPKKVDVTYQRREGFQEKAPDKLPFLLTNHPAFPQLAESLRSDPSQIEPLIIKIVNSHPHLLTQISQNPHEILTPLLKSKPPTGQPIDCDMKKEEKEDIEKLVSLNIPRNQALDIYVSFDKNVDLAHNFLLSTDKYL</sequence>
<dbReference type="Pfam" id="PF09280">
    <property type="entry name" value="XPC-binding"/>
    <property type="match status" value="1"/>
</dbReference>
<feature type="compositionally biased region" description="Polar residues" evidence="2">
    <location>
        <begin position="25"/>
        <end position="39"/>
    </location>
</feature>
<dbReference type="SUPFAM" id="SSF101238">
    <property type="entry name" value="XPC-binding domain"/>
    <property type="match status" value="1"/>
</dbReference>
<dbReference type="Gene3D" id="1.10.10.540">
    <property type="entry name" value="XPC-binding domain"/>
    <property type="match status" value="1"/>
</dbReference>
<keyword evidence="1" id="KW-0539">Nucleus</keyword>
<dbReference type="GO" id="GO:0043161">
    <property type="term" value="P:proteasome-mediated ubiquitin-dependent protein catabolic process"/>
    <property type="evidence" value="ECO:0007669"/>
    <property type="project" value="UniProtKB-UniRule"/>
</dbReference>
<feature type="region of interest" description="Disordered" evidence="2">
    <location>
        <begin position="1"/>
        <end position="42"/>
    </location>
</feature>
<name>A0A6B2LES9_9EUKA</name>
<dbReference type="GO" id="GO:0005654">
    <property type="term" value="C:nucleoplasm"/>
    <property type="evidence" value="ECO:0007669"/>
    <property type="project" value="TreeGrafter"/>
</dbReference>
<proteinExistence type="inferred from homology"/>
<dbReference type="PROSITE" id="PS50030">
    <property type="entry name" value="UBA"/>
    <property type="match status" value="2"/>
</dbReference>
<keyword evidence="1" id="KW-0234">DNA repair</keyword>
<dbReference type="GO" id="GO:0031593">
    <property type="term" value="F:polyubiquitin modification-dependent protein binding"/>
    <property type="evidence" value="ECO:0007669"/>
    <property type="project" value="UniProtKB-UniRule"/>
</dbReference>
<dbReference type="InterPro" id="IPR004806">
    <property type="entry name" value="Rad23"/>
</dbReference>
<dbReference type="GO" id="GO:0006289">
    <property type="term" value="P:nucleotide-excision repair"/>
    <property type="evidence" value="ECO:0007669"/>
    <property type="project" value="UniProtKB-UniRule"/>
</dbReference>
<dbReference type="PANTHER" id="PTHR10621">
    <property type="entry name" value="UV EXCISION REPAIR PROTEIN RAD23"/>
    <property type="match status" value="1"/>
</dbReference>
<evidence type="ECO:0000259" key="3">
    <source>
        <dbReference type="PROSITE" id="PS50030"/>
    </source>
</evidence>
<comment type="similarity">
    <text evidence="1">Belongs to the RAD23 family.</text>
</comment>
<accession>A0A6B2LES9</accession>
<feature type="domain" description="UBA" evidence="3">
    <location>
        <begin position="55"/>
        <end position="95"/>
    </location>
</feature>
<evidence type="ECO:0000256" key="2">
    <source>
        <dbReference type="SAM" id="MobiDB-lite"/>
    </source>
</evidence>
<dbReference type="AlphaFoldDB" id="A0A6B2LES9"/>
<dbReference type="GO" id="GO:0005829">
    <property type="term" value="C:cytosol"/>
    <property type="evidence" value="ECO:0007669"/>
    <property type="project" value="TreeGrafter"/>
</dbReference>
<dbReference type="InterPro" id="IPR036353">
    <property type="entry name" value="XPC-bd_sf"/>
</dbReference>
<dbReference type="SMART" id="SM00165">
    <property type="entry name" value="UBA"/>
    <property type="match status" value="2"/>
</dbReference>
<dbReference type="SUPFAM" id="SSF46934">
    <property type="entry name" value="UBA-like"/>
    <property type="match status" value="2"/>
</dbReference>
<evidence type="ECO:0000256" key="1">
    <source>
        <dbReference type="RuleBase" id="RU367049"/>
    </source>
</evidence>
<dbReference type="InterPro" id="IPR015940">
    <property type="entry name" value="UBA"/>
</dbReference>
<dbReference type="InterPro" id="IPR015360">
    <property type="entry name" value="XPC-bd"/>
</dbReference>
<evidence type="ECO:0000313" key="4">
    <source>
        <dbReference type="EMBL" id="NDV35291.1"/>
    </source>
</evidence>
<reference evidence="4" key="1">
    <citation type="journal article" date="2020" name="J. Eukaryot. Microbiol.">
        <title>De novo Sequencing, Assembly and Annotation of the Transcriptome for the Free-Living Testate Amoeba Arcella intermedia.</title>
        <authorList>
            <person name="Ribeiro G.M."/>
            <person name="Porfirio-Sousa A.L."/>
            <person name="Maurer-Alcala X.X."/>
            <person name="Katz L.A."/>
            <person name="Lahr D.J.G."/>
        </authorList>
    </citation>
    <scope>NUCLEOTIDE SEQUENCE</scope>
</reference>
<dbReference type="PANTHER" id="PTHR10621:SF0">
    <property type="entry name" value="UV EXCISION REPAIR PROTEIN RAD23"/>
    <property type="match status" value="1"/>
</dbReference>
<comment type="subcellular location">
    <subcellularLocation>
        <location evidence="1">Nucleus</location>
    </subcellularLocation>
    <subcellularLocation>
        <location evidence="1">Cytoplasm</location>
    </subcellularLocation>
</comment>